<evidence type="ECO:0000313" key="1">
    <source>
        <dbReference type="EMBL" id="CAE6463005.1"/>
    </source>
</evidence>
<proteinExistence type="predicted"/>
<evidence type="ECO:0000313" key="2">
    <source>
        <dbReference type="Proteomes" id="UP000663846"/>
    </source>
</evidence>
<accession>A0A8H3BQS3</accession>
<sequence>MASAITNALKEEVVASTNTVASVTSTAVSAGRSTASRCVAASAPSASARATVSRPVTGLLSGAARSEAVHTAPVETQSVLANLSVAATEGSALSSVLGRATNVEAGTARGVLPELRELREQISQAAQQGFEELAGDQAPRLEPPLTIAETAQQIEEVMAR</sequence>
<dbReference type="EMBL" id="CAJMWS010000779">
    <property type="protein sequence ID" value="CAE6463005.1"/>
    <property type="molecule type" value="Genomic_DNA"/>
</dbReference>
<gene>
    <name evidence="1" type="ORF">RDB_LOCUS162659</name>
</gene>
<protein>
    <submittedName>
        <fullName evidence="1">Uncharacterized protein</fullName>
    </submittedName>
</protein>
<reference evidence="1" key="1">
    <citation type="submission" date="2021-01" db="EMBL/GenBank/DDBJ databases">
        <authorList>
            <person name="Kaushik A."/>
        </authorList>
    </citation>
    <scope>NUCLEOTIDE SEQUENCE</scope>
    <source>
        <strain evidence="1">AG1-1C</strain>
    </source>
</reference>
<comment type="caution">
    <text evidence="1">The sequence shown here is derived from an EMBL/GenBank/DDBJ whole genome shotgun (WGS) entry which is preliminary data.</text>
</comment>
<dbReference type="AlphaFoldDB" id="A0A8H3BQS3"/>
<organism evidence="1 2">
    <name type="scientific">Rhizoctonia solani</name>
    <dbReference type="NCBI Taxonomy" id="456999"/>
    <lineage>
        <taxon>Eukaryota</taxon>
        <taxon>Fungi</taxon>
        <taxon>Dikarya</taxon>
        <taxon>Basidiomycota</taxon>
        <taxon>Agaricomycotina</taxon>
        <taxon>Agaricomycetes</taxon>
        <taxon>Cantharellales</taxon>
        <taxon>Ceratobasidiaceae</taxon>
        <taxon>Rhizoctonia</taxon>
    </lineage>
</organism>
<name>A0A8H3BQS3_9AGAM</name>
<dbReference type="Proteomes" id="UP000663846">
    <property type="component" value="Unassembled WGS sequence"/>
</dbReference>